<proteinExistence type="inferred from homology"/>
<keyword evidence="4" id="KW-0963">Cytoplasm</keyword>
<dbReference type="EMBL" id="ONZQ02000006">
    <property type="protein sequence ID" value="SPO02077.1"/>
    <property type="molecule type" value="Genomic_DNA"/>
</dbReference>
<dbReference type="PANTHER" id="PTHR10741">
    <property type="entry name" value="TRANSLIN AND TRANSLIN ASSOCIATED PROTEIN X"/>
    <property type="match status" value="1"/>
</dbReference>
<dbReference type="CDD" id="cd14820">
    <property type="entry name" value="TRAX"/>
    <property type="match status" value="1"/>
</dbReference>
<dbReference type="GO" id="GO:0043565">
    <property type="term" value="F:sequence-specific DNA binding"/>
    <property type="evidence" value="ECO:0007669"/>
    <property type="project" value="InterPro"/>
</dbReference>
<organism evidence="6 7">
    <name type="scientific">Cephalotrichum gorgonifer</name>
    <dbReference type="NCBI Taxonomy" id="2041049"/>
    <lineage>
        <taxon>Eukaryota</taxon>
        <taxon>Fungi</taxon>
        <taxon>Dikarya</taxon>
        <taxon>Ascomycota</taxon>
        <taxon>Pezizomycotina</taxon>
        <taxon>Sordariomycetes</taxon>
        <taxon>Hypocreomycetidae</taxon>
        <taxon>Microascales</taxon>
        <taxon>Microascaceae</taxon>
        <taxon>Cephalotrichum</taxon>
    </lineage>
</organism>
<reference evidence="6" key="1">
    <citation type="submission" date="2018-03" db="EMBL/GenBank/DDBJ databases">
        <authorList>
            <person name="Guldener U."/>
        </authorList>
    </citation>
    <scope>NUCLEOTIDE SEQUENCE</scope>
</reference>
<dbReference type="SUPFAM" id="SSF74784">
    <property type="entry name" value="Translin"/>
    <property type="match status" value="1"/>
</dbReference>
<comment type="similarity">
    <text evidence="3">Belongs to the translin family.</text>
</comment>
<dbReference type="InterPro" id="IPR036081">
    <property type="entry name" value="Translin_sf"/>
</dbReference>
<dbReference type="Pfam" id="PF01997">
    <property type="entry name" value="Translin"/>
    <property type="match status" value="1"/>
</dbReference>
<dbReference type="Proteomes" id="UP001187682">
    <property type="component" value="Unassembled WGS sequence"/>
</dbReference>
<evidence type="ECO:0000256" key="3">
    <source>
        <dbReference type="ARBA" id="ARBA00005902"/>
    </source>
</evidence>
<comment type="subcellular location">
    <subcellularLocation>
        <location evidence="2">Cytoplasm</location>
    </subcellularLocation>
    <subcellularLocation>
        <location evidence="1">Nucleus</location>
    </subcellularLocation>
</comment>
<evidence type="ECO:0000313" key="7">
    <source>
        <dbReference type="Proteomes" id="UP001187682"/>
    </source>
</evidence>
<evidence type="ECO:0000313" key="6">
    <source>
        <dbReference type="EMBL" id="SPO02077.1"/>
    </source>
</evidence>
<gene>
    <name evidence="6" type="ORF">DNG_04750</name>
</gene>
<dbReference type="InterPro" id="IPR016068">
    <property type="entry name" value="Translin_N"/>
</dbReference>
<keyword evidence="5" id="KW-0539">Nucleus</keyword>
<evidence type="ECO:0000256" key="2">
    <source>
        <dbReference type="ARBA" id="ARBA00004496"/>
    </source>
</evidence>
<dbReference type="Gene3D" id="1.20.58.190">
    <property type="entry name" value="Translin, domain 1"/>
    <property type="match status" value="1"/>
</dbReference>
<accession>A0AAE8MX08</accession>
<evidence type="ECO:0000256" key="4">
    <source>
        <dbReference type="ARBA" id="ARBA00022490"/>
    </source>
</evidence>
<evidence type="ECO:0000256" key="1">
    <source>
        <dbReference type="ARBA" id="ARBA00004123"/>
    </source>
</evidence>
<sequence>MGIKRDHTGETVPVRAAPGRFQSLFEGFRAELDEHYDRRERIVKASRDATALSKKIIFALHRSSAVNEAPSPAIQKEIDTHQSKLSDALTSIAPDLTPLNRHRYWLPCLEELVEALSFSHYLRTQTLLAPSDAQLAIPGGILMTERDYIYGIFDLFGEMMRFATAKSRAPGVLVADESEKGRSVMEDIRELGCAFETLPKVPEKAFTMKMETMRVSVKKVETLGYRMVIQRGEHADGWVPDADDDEREV</sequence>
<dbReference type="AlphaFoldDB" id="A0AAE8MX08"/>
<name>A0AAE8MX08_9PEZI</name>
<dbReference type="GO" id="GO:0005737">
    <property type="term" value="C:cytoplasm"/>
    <property type="evidence" value="ECO:0007669"/>
    <property type="project" value="UniProtKB-SubCell"/>
</dbReference>
<evidence type="ECO:0000256" key="5">
    <source>
        <dbReference type="ARBA" id="ARBA00023242"/>
    </source>
</evidence>
<protein>
    <submittedName>
        <fullName evidence="6">Related to translin-associated protein X</fullName>
    </submittedName>
</protein>
<dbReference type="GO" id="GO:0005634">
    <property type="term" value="C:nucleus"/>
    <property type="evidence" value="ECO:0007669"/>
    <property type="project" value="UniProtKB-SubCell"/>
</dbReference>
<comment type="caution">
    <text evidence="6">The sequence shown here is derived from an EMBL/GenBank/DDBJ whole genome shotgun (WGS) entry which is preliminary data.</text>
</comment>
<dbReference type="InterPro" id="IPR016069">
    <property type="entry name" value="Translin_C"/>
</dbReference>
<keyword evidence="7" id="KW-1185">Reference proteome</keyword>
<dbReference type="Gene3D" id="1.20.58.200">
    <property type="entry name" value="Translin, domain 2"/>
    <property type="match status" value="1"/>
</dbReference>
<dbReference type="InterPro" id="IPR002848">
    <property type="entry name" value="Translin_fam"/>
</dbReference>